<dbReference type="RefSeq" id="XP_009837108.1">
    <property type="nucleotide sequence ID" value="XM_009838806.1"/>
</dbReference>
<reference evidence="1" key="1">
    <citation type="submission" date="2013-12" db="EMBL/GenBank/DDBJ databases">
        <title>The Genome Sequence of Aphanomyces astaci APO3.</title>
        <authorList>
            <consortium name="The Broad Institute Genomics Platform"/>
            <person name="Russ C."/>
            <person name="Tyler B."/>
            <person name="van West P."/>
            <person name="Dieguez-Uribeondo J."/>
            <person name="Young S.K."/>
            <person name="Zeng Q."/>
            <person name="Gargeya S."/>
            <person name="Fitzgerald M."/>
            <person name="Abouelleil A."/>
            <person name="Alvarado L."/>
            <person name="Chapman S.B."/>
            <person name="Gainer-Dewar J."/>
            <person name="Goldberg J."/>
            <person name="Griggs A."/>
            <person name="Gujja S."/>
            <person name="Hansen M."/>
            <person name="Howarth C."/>
            <person name="Imamovic A."/>
            <person name="Ireland A."/>
            <person name="Larimer J."/>
            <person name="McCowan C."/>
            <person name="Murphy C."/>
            <person name="Pearson M."/>
            <person name="Poon T.W."/>
            <person name="Priest M."/>
            <person name="Roberts A."/>
            <person name="Saif S."/>
            <person name="Shea T."/>
            <person name="Sykes S."/>
            <person name="Wortman J."/>
            <person name="Nusbaum C."/>
            <person name="Birren B."/>
        </authorList>
    </citation>
    <scope>NUCLEOTIDE SEQUENCE [LARGE SCALE GENOMIC DNA]</scope>
    <source>
        <strain evidence="1">APO3</strain>
    </source>
</reference>
<gene>
    <name evidence="1" type="ORF">H257_11781</name>
</gene>
<protein>
    <submittedName>
        <fullName evidence="1">Uncharacterized protein</fullName>
    </submittedName>
</protein>
<dbReference type="GeneID" id="20813777"/>
<dbReference type="AlphaFoldDB" id="W4G2R5"/>
<proteinExistence type="predicted"/>
<organism evidence="1">
    <name type="scientific">Aphanomyces astaci</name>
    <name type="common">Crayfish plague agent</name>
    <dbReference type="NCBI Taxonomy" id="112090"/>
    <lineage>
        <taxon>Eukaryota</taxon>
        <taxon>Sar</taxon>
        <taxon>Stramenopiles</taxon>
        <taxon>Oomycota</taxon>
        <taxon>Saprolegniomycetes</taxon>
        <taxon>Saprolegniales</taxon>
        <taxon>Verrucalvaceae</taxon>
        <taxon>Aphanomyces</taxon>
    </lineage>
</organism>
<dbReference type="EMBL" id="KI913149">
    <property type="protein sequence ID" value="ETV73233.1"/>
    <property type="molecule type" value="Genomic_DNA"/>
</dbReference>
<accession>W4G2R5</accession>
<dbReference type="VEuPathDB" id="FungiDB:H257_11781"/>
<evidence type="ECO:0000313" key="1">
    <source>
        <dbReference type="EMBL" id="ETV73233.1"/>
    </source>
</evidence>
<sequence>MQTQHVDDYPGLLKMSASEMTAFWASVTNGIIGELMFKKEDEQTATDQEEDDDVDDAVVQAEMLAARAANSKRQAMDRAGGRVTAEAVGMTHRTCNIAKLAGVNDTIVGQWVRIHRSLHATDR</sequence>
<name>W4G2R5_APHAT</name>